<feature type="transmembrane region" description="Helical" evidence="1">
    <location>
        <begin position="189"/>
        <end position="215"/>
    </location>
</feature>
<dbReference type="EMBL" id="UYSG01000107">
    <property type="protein sequence ID" value="VDL17795.1"/>
    <property type="molecule type" value="Genomic_DNA"/>
</dbReference>
<feature type="transmembrane region" description="Helical" evidence="1">
    <location>
        <begin position="296"/>
        <end position="320"/>
    </location>
</feature>
<dbReference type="OrthoDB" id="6228769at2759"/>
<keyword evidence="1" id="KW-0812">Transmembrane</keyword>
<dbReference type="Gene3D" id="1.20.1070.10">
    <property type="entry name" value="Rhodopsin 7-helix transmembrane proteins"/>
    <property type="match status" value="1"/>
</dbReference>
<keyword evidence="1" id="KW-0472">Membrane</keyword>
<evidence type="ECO:0000256" key="1">
    <source>
        <dbReference type="SAM" id="Phobius"/>
    </source>
</evidence>
<evidence type="ECO:0000313" key="3">
    <source>
        <dbReference type="Proteomes" id="UP000274504"/>
    </source>
</evidence>
<accession>A0A0R3S953</accession>
<feature type="transmembrane region" description="Helical" evidence="1">
    <location>
        <begin position="139"/>
        <end position="157"/>
    </location>
</feature>
<evidence type="ECO:0000313" key="2">
    <source>
        <dbReference type="EMBL" id="VDL17795.1"/>
    </source>
</evidence>
<protein>
    <submittedName>
        <fullName evidence="4">G_PROTEIN_RECEP_F1_2 domain-containing protein</fullName>
    </submittedName>
</protein>
<reference evidence="4" key="1">
    <citation type="submission" date="2017-02" db="UniProtKB">
        <authorList>
            <consortium name="WormBaseParasite"/>
        </authorList>
    </citation>
    <scope>IDENTIFICATION</scope>
</reference>
<name>A0A0R3S953_HYMDI</name>
<feature type="transmembrane region" description="Helical" evidence="1">
    <location>
        <begin position="57"/>
        <end position="78"/>
    </location>
</feature>
<organism evidence="4">
    <name type="scientific">Hymenolepis diminuta</name>
    <name type="common">Rat tapeworm</name>
    <dbReference type="NCBI Taxonomy" id="6216"/>
    <lineage>
        <taxon>Eukaryota</taxon>
        <taxon>Metazoa</taxon>
        <taxon>Spiralia</taxon>
        <taxon>Lophotrochozoa</taxon>
        <taxon>Platyhelminthes</taxon>
        <taxon>Cestoda</taxon>
        <taxon>Eucestoda</taxon>
        <taxon>Cyclophyllidea</taxon>
        <taxon>Hymenolepididae</taxon>
        <taxon>Hymenolepis</taxon>
    </lineage>
</organism>
<proteinExistence type="predicted"/>
<dbReference type="SUPFAM" id="SSF81321">
    <property type="entry name" value="Family A G protein-coupled receptor-like"/>
    <property type="match status" value="1"/>
</dbReference>
<feature type="transmembrane region" description="Helical" evidence="1">
    <location>
        <begin position="98"/>
        <end position="118"/>
    </location>
</feature>
<dbReference type="Proteomes" id="UP000274504">
    <property type="component" value="Unassembled WGS sequence"/>
</dbReference>
<feature type="transmembrane region" description="Helical" evidence="1">
    <location>
        <begin position="255"/>
        <end position="276"/>
    </location>
</feature>
<sequence>MLYTDKPESFWTCAKDQNEWDIVDIILLIMEWIGLIPGFILMILLGKLDGKTRTSLLMLRTMTICTFMQLLINFLNNIYPYPINTASTEFNLFICGLWSSRFLYLTFAVIGVHAFVYFSTNRTMQIVENLQFSFASSRNIDLVYIAGFTVYSMVITVPQTLTLNYGKSSCSCEEELMNFTFLQLVYARIYIFFFQVFILNFIGLAICCGLIINWVKRTPKEKFYDTLNALSFPNTPEAELKAYDRVKGWSTSSMCIVPLTCTFFFAFSYDSIYQFISVIGVTKYNYSGMSQKVSQLFLLIHPVALPYILFYYIPALRFWVVRRWRQLRGRRQLPDFPKNGK</sequence>
<evidence type="ECO:0000313" key="4">
    <source>
        <dbReference type="WBParaSite" id="HDID_0000074401-mRNA-1"/>
    </source>
</evidence>
<gene>
    <name evidence="2" type="ORF">HDID_LOCUS745</name>
</gene>
<feature type="transmembrane region" description="Helical" evidence="1">
    <location>
        <begin position="25"/>
        <end position="45"/>
    </location>
</feature>
<keyword evidence="1" id="KW-1133">Transmembrane helix</keyword>
<dbReference type="AlphaFoldDB" id="A0A0R3S953"/>
<reference evidence="2 3" key="2">
    <citation type="submission" date="2018-11" db="EMBL/GenBank/DDBJ databases">
        <authorList>
            <consortium name="Pathogen Informatics"/>
        </authorList>
    </citation>
    <scope>NUCLEOTIDE SEQUENCE [LARGE SCALE GENOMIC DNA]</scope>
</reference>
<dbReference type="WBParaSite" id="HDID_0000074401-mRNA-1">
    <property type="protein sequence ID" value="HDID_0000074401-mRNA-1"/>
    <property type="gene ID" value="HDID_0000074401"/>
</dbReference>